<keyword evidence="1" id="KW-1133">Transmembrane helix</keyword>
<dbReference type="Pfam" id="PF07963">
    <property type="entry name" value="N_methyl"/>
    <property type="match status" value="1"/>
</dbReference>
<dbReference type="SUPFAM" id="SSF54523">
    <property type="entry name" value="Pili subunits"/>
    <property type="match status" value="1"/>
</dbReference>
<dbReference type="PANTHER" id="PTHR30093:SF2">
    <property type="entry name" value="TYPE II SECRETION SYSTEM PROTEIN H"/>
    <property type="match status" value="1"/>
</dbReference>
<protein>
    <recommendedName>
        <fullName evidence="2">DUF1559 domain-containing protein</fullName>
    </recommendedName>
</protein>
<dbReference type="InterPro" id="IPR045584">
    <property type="entry name" value="Pilin-like"/>
</dbReference>
<keyword evidence="1" id="KW-0472">Membrane</keyword>
<comment type="caution">
    <text evidence="3">The sequence shown here is derived from an EMBL/GenBank/DDBJ whole genome shotgun (WGS) entry which is preliminary data.</text>
</comment>
<dbReference type="NCBIfam" id="TIGR04294">
    <property type="entry name" value="pre_pil_HX9DG"/>
    <property type="match status" value="1"/>
</dbReference>
<feature type="transmembrane region" description="Helical" evidence="1">
    <location>
        <begin position="12"/>
        <end position="36"/>
    </location>
</feature>
<dbReference type="RefSeq" id="WP_068852278.1">
    <property type="nucleotide sequence ID" value="NZ_LYDR01000152.1"/>
</dbReference>
<dbReference type="NCBIfam" id="TIGR02532">
    <property type="entry name" value="IV_pilin_GFxxxE"/>
    <property type="match status" value="1"/>
</dbReference>
<proteinExistence type="predicted"/>
<dbReference type="InterPro" id="IPR012902">
    <property type="entry name" value="N_methyl_site"/>
</dbReference>
<dbReference type="Proteomes" id="UP000094828">
    <property type="component" value="Unassembled WGS sequence"/>
</dbReference>
<keyword evidence="4" id="KW-1185">Reference proteome</keyword>
<dbReference type="InterPro" id="IPR027558">
    <property type="entry name" value="Pre_pil_HX9DG_C"/>
</dbReference>
<dbReference type="PROSITE" id="PS00409">
    <property type="entry name" value="PROKAR_NTER_METHYL"/>
    <property type="match status" value="1"/>
</dbReference>
<organism evidence="3 4">
    <name type="scientific">Planctopirus hydrillae</name>
    <dbReference type="NCBI Taxonomy" id="1841610"/>
    <lineage>
        <taxon>Bacteria</taxon>
        <taxon>Pseudomonadati</taxon>
        <taxon>Planctomycetota</taxon>
        <taxon>Planctomycetia</taxon>
        <taxon>Planctomycetales</taxon>
        <taxon>Planctomycetaceae</taxon>
        <taxon>Planctopirus</taxon>
    </lineage>
</organism>
<dbReference type="PANTHER" id="PTHR30093">
    <property type="entry name" value="GENERAL SECRETION PATHWAY PROTEIN G"/>
    <property type="match status" value="1"/>
</dbReference>
<dbReference type="Pfam" id="PF07596">
    <property type="entry name" value="SBP_bac_10"/>
    <property type="match status" value="1"/>
</dbReference>
<keyword evidence="1" id="KW-0812">Transmembrane</keyword>
<sequence>MTRNQHKNRSAGFTLIELLVVIAIIAILIALLLPAVQQAREAARRTACRNNMKNLALAMHNYHDQHGTFVFAFDSLEGSWSSQILPQIDQAPLFSTIIRAEGNPGNWNTSSPANNAAGGASIPVMFCPSTAMSPQLTNESIPNRGVASYGVCGGGNVFTDNASELASLPVPAGAKALSDNNLDGIFWGCSSVRIRDVIDGTSNTVMLGEFYTNMNGRDGQAFDHWIICVPQSGNWSPSSTTGGTEFSECIGGTGSKINGWLDLTVPGQFAEAGFGSYHTGGAFFAMADGSVKFISENIDLTTYRALGSRAGSETVGEY</sequence>
<name>A0A1C3E667_9PLAN</name>
<gene>
    <name evidence="3" type="ORF">A6X21_12095</name>
</gene>
<evidence type="ECO:0000259" key="2">
    <source>
        <dbReference type="Pfam" id="PF07596"/>
    </source>
</evidence>
<dbReference type="OrthoDB" id="249131at2"/>
<dbReference type="EMBL" id="LYDR01000152">
    <property type="protein sequence ID" value="ODA28703.1"/>
    <property type="molecule type" value="Genomic_DNA"/>
</dbReference>
<dbReference type="STRING" id="1841610.A6X21_12095"/>
<feature type="domain" description="DUF1559" evidence="2">
    <location>
        <begin position="37"/>
        <end position="300"/>
    </location>
</feature>
<dbReference type="AlphaFoldDB" id="A0A1C3E667"/>
<reference evidence="3 4" key="1">
    <citation type="submission" date="2016-05" db="EMBL/GenBank/DDBJ databases">
        <title>Genomic and physiological characterization of Planctopirus sp. isolated from fresh water lake.</title>
        <authorList>
            <person name="Subhash Y."/>
            <person name="Ramana C."/>
        </authorList>
    </citation>
    <scope>NUCLEOTIDE SEQUENCE [LARGE SCALE GENOMIC DNA]</scope>
    <source>
        <strain evidence="3 4">JC280</strain>
    </source>
</reference>
<evidence type="ECO:0000313" key="3">
    <source>
        <dbReference type="EMBL" id="ODA28703.1"/>
    </source>
</evidence>
<evidence type="ECO:0000256" key="1">
    <source>
        <dbReference type="SAM" id="Phobius"/>
    </source>
</evidence>
<evidence type="ECO:0000313" key="4">
    <source>
        <dbReference type="Proteomes" id="UP000094828"/>
    </source>
</evidence>
<accession>A0A1C3E667</accession>
<dbReference type="Gene3D" id="3.30.700.10">
    <property type="entry name" value="Glycoprotein, Type 4 Pilin"/>
    <property type="match status" value="1"/>
</dbReference>
<dbReference type="InterPro" id="IPR011453">
    <property type="entry name" value="DUF1559"/>
</dbReference>